<accession>A0ACB7X9C4</accession>
<evidence type="ECO:0000313" key="1">
    <source>
        <dbReference type="EMBL" id="KAH7837296.1"/>
    </source>
</evidence>
<protein>
    <submittedName>
        <fullName evidence="1">Uncharacterized protein</fullName>
    </submittedName>
</protein>
<sequence length="701" mass="76661">MTTVAADFRCIAYPSKSLVLFPFTNCQRKPLKMPSARIYNGHSRLPIHCTRSSSRRRRRSSCSGWRLQCSIAEESSTIAPPYKAGAAEDDSGASSVFDCVVIGAGISGLCIAHALATKRADDAAPNFIVTEARDRVGGNITTVERDGYLWEQGPNSFQPSDSMLTLVVDSGLKDDLVLGDPNAPRFVLWDDELRPVPSKLTDLPFFDLMSFGGKFRAGFGALGFRPPPPGHEESVEEFVRRNLGDEVFERLIEPFCSGVYAGDPSKLSMKAAFGKVWDLEQNGGSILGGAFKAIQKRSRTQRLPRDTRLPKPNGQTVGSFRKGLAMLPAAISARLGSKVKLSWKLSSILKLENGRYSLTYETPEGLVSLQSRSVVMTIPSHVASSLLRTLSANAADALSKLYYPPVAAVSISYPKEAIRTKCLIDGELKGFGQLHPRSQGVETLGTIYSSSLFPDRAPPGRILLLNYIGGATNPEILSKTESQLVEAVDRDLRKMLINLNAEDPLVLGVKVWPQAIPQFLVGHFDILEAAKAALSNGGFNGIYLAGNYVSGVALGRCVEGAYEVANETVLVPIIHLERVANLLFASSSAAVRRDDCAMEFNELMEVNGAVAVLVNLRRGLFDLLRRSPVDAEGFENKSKLGDRDFSCRRSCRTCRISSSLRPCHLESWLNVDRHCSEFEPFLERDKMISRFSAVNAIFTVA</sequence>
<gene>
    <name evidence="1" type="ORF">Vadar_012202</name>
</gene>
<evidence type="ECO:0000313" key="2">
    <source>
        <dbReference type="Proteomes" id="UP000828048"/>
    </source>
</evidence>
<name>A0ACB7X9C4_9ERIC</name>
<comment type="caution">
    <text evidence="1">The sequence shown here is derived from an EMBL/GenBank/DDBJ whole genome shotgun (WGS) entry which is preliminary data.</text>
</comment>
<dbReference type="Proteomes" id="UP000828048">
    <property type="component" value="Chromosome 6"/>
</dbReference>
<dbReference type="EMBL" id="CM037156">
    <property type="protein sequence ID" value="KAH7837296.1"/>
    <property type="molecule type" value="Genomic_DNA"/>
</dbReference>
<keyword evidence="2" id="KW-1185">Reference proteome</keyword>
<proteinExistence type="predicted"/>
<reference evidence="1 2" key="1">
    <citation type="journal article" date="2021" name="Hortic Res">
        <title>High-quality reference genome and annotation aids understanding of berry development for evergreen blueberry (Vaccinium darrowii).</title>
        <authorList>
            <person name="Yu J."/>
            <person name="Hulse-Kemp A.M."/>
            <person name="Babiker E."/>
            <person name="Staton M."/>
        </authorList>
    </citation>
    <scope>NUCLEOTIDE SEQUENCE [LARGE SCALE GENOMIC DNA]</scope>
    <source>
        <strain evidence="2">cv. NJ 8807/NJ 8810</strain>
        <tissue evidence="1">Young leaf</tissue>
    </source>
</reference>
<organism evidence="1 2">
    <name type="scientific">Vaccinium darrowii</name>
    <dbReference type="NCBI Taxonomy" id="229202"/>
    <lineage>
        <taxon>Eukaryota</taxon>
        <taxon>Viridiplantae</taxon>
        <taxon>Streptophyta</taxon>
        <taxon>Embryophyta</taxon>
        <taxon>Tracheophyta</taxon>
        <taxon>Spermatophyta</taxon>
        <taxon>Magnoliopsida</taxon>
        <taxon>eudicotyledons</taxon>
        <taxon>Gunneridae</taxon>
        <taxon>Pentapetalae</taxon>
        <taxon>asterids</taxon>
        <taxon>Ericales</taxon>
        <taxon>Ericaceae</taxon>
        <taxon>Vaccinioideae</taxon>
        <taxon>Vaccinieae</taxon>
        <taxon>Vaccinium</taxon>
    </lineage>
</organism>